<dbReference type="PANTHER" id="PTHR30506:SF3">
    <property type="entry name" value="UPF0126 INNER MEMBRANE PROTEIN YADS-RELATED"/>
    <property type="match status" value="1"/>
</dbReference>
<evidence type="ECO:0000259" key="8">
    <source>
        <dbReference type="Pfam" id="PF03458"/>
    </source>
</evidence>
<dbReference type="Proteomes" id="UP000469462">
    <property type="component" value="Unassembled WGS sequence"/>
</dbReference>
<dbReference type="Pfam" id="PF03458">
    <property type="entry name" value="Gly_transporter"/>
    <property type="match status" value="2"/>
</dbReference>
<proteinExistence type="inferred from homology"/>
<keyword evidence="10" id="KW-1185">Reference proteome</keyword>
<dbReference type="GO" id="GO:0005886">
    <property type="term" value="C:plasma membrane"/>
    <property type="evidence" value="ECO:0007669"/>
    <property type="project" value="UniProtKB-SubCell"/>
</dbReference>
<dbReference type="InterPro" id="IPR005115">
    <property type="entry name" value="Gly_transporter"/>
</dbReference>
<keyword evidence="3" id="KW-1003">Cell membrane</keyword>
<feature type="transmembrane region" description="Helical" evidence="7">
    <location>
        <begin position="120"/>
        <end position="142"/>
    </location>
</feature>
<reference evidence="9 10" key="1">
    <citation type="submission" date="2019-10" db="EMBL/GenBank/DDBJ databases">
        <title>Genome diversity of Sutterella seckii.</title>
        <authorList>
            <person name="Chaplin A.V."/>
            <person name="Sokolova S.R."/>
            <person name="Mosin K.A."/>
            <person name="Ivanova E.L."/>
            <person name="Kochetkova T.O."/>
            <person name="Goltsov A.Y."/>
            <person name="Trofimov D.Y."/>
            <person name="Efimov B.A."/>
        </authorList>
    </citation>
    <scope>NUCLEOTIDE SEQUENCE [LARGE SCALE GENOMIC DNA]</scope>
    <source>
        <strain evidence="9 10">ASD3426</strain>
    </source>
</reference>
<organism evidence="9 10">
    <name type="scientific">Sutterella seckii</name>
    <dbReference type="NCBI Taxonomy" id="1944635"/>
    <lineage>
        <taxon>Bacteria</taxon>
        <taxon>Pseudomonadati</taxon>
        <taxon>Pseudomonadota</taxon>
        <taxon>Betaproteobacteria</taxon>
        <taxon>Burkholderiales</taxon>
        <taxon>Sutterellaceae</taxon>
        <taxon>Sutterella</taxon>
    </lineage>
</organism>
<evidence type="ECO:0000313" key="10">
    <source>
        <dbReference type="Proteomes" id="UP000469462"/>
    </source>
</evidence>
<evidence type="ECO:0000256" key="7">
    <source>
        <dbReference type="SAM" id="Phobius"/>
    </source>
</evidence>
<evidence type="ECO:0000256" key="4">
    <source>
        <dbReference type="ARBA" id="ARBA00022692"/>
    </source>
</evidence>
<accession>A0AAI9SB49</accession>
<feature type="transmembrane region" description="Helical" evidence="7">
    <location>
        <begin position="6"/>
        <end position="25"/>
    </location>
</feature>
<feature type="transmembrane region" description="Helical" evidence="7">
    <location>
        <begin position="93"/>
        <end position="114"/>
    </location>
</feature>
<feature type="transmembrane region" description="Helical" evidence="7">
    <location>
        <begin position="154"/>
        <end position="172"/>
    </location>
</feature>
<comment type="subcellular location">
    <subcellularLocation>
        <location evidence="1">Cell membrane</location>
        <topology evidence="1">Multi-pass membrane protein</topology>
    </subcellularLocation>
</comment>
<dbReference type="PANTHER" id="PTHR30506">
    <property type="entry name" value="INNER MEMBRANE PROTEIN"/>
    <property type="match status" value="1"/>
</dbReference>
<gene>
    <name evidence="9" type="ORF">GBM96_08325</name>
</gene>
<evidence type="ECO:0000256" key="2">
    <source>
        <dbReference type="ARBA" id="ARBA00008193"/>
    </source>
</evidence>
<keyword evidence="5 7" id="KW-1133">Transmembrane helix</keyword>
<evidence type="ECO:0000256" key="6">
    <source>
        <dbReference type="ARBA" id="ARBA00023136"/>
    </source>
</evidence>
<evidence type="ECO:0000313" key="9">
    <source>
        <dbReference type="EMBL" id="KAB7650662.1"/>
    </source>
</evidence>
<evidence type="ECO:0000256" key="5">
    <source>
        <dbReference type="ARBA" id="ARBA00022989"/>
    </source>
</evidence>
<comment type="similarity">
    <text evidence="2">Belongs to the UPF0126 family.</text>
</comment>
<feature type="domain" description="Glycine transporter" evidence="8">
    <location>
        <begin position="96"/>
        <end position="169"/>
    </location>
</feature>
<keyword evidence="4 7" id="KW-0812">Transmembrane</keyword>
<protein>
    <submittedName>
        <fullName evidence="9">Trimeric intracellular cation channel family protein</fullName>
    </submittedName>
</protein>
<name>A0AAI9SB49_9BURK</name>
<feature type="domain" description="Glycine transporter" evidence="8">
    <location>
        <begin position="8"/>
        <end position="78"/>
    </location>
</feature>
<feature type="transmembrane region" description="Helical" evidence="7">
    <location>
        <begin position="32"/>
        <end position="53"/>
    </location>
</feature>
<sequence length="210" mass="23493">MQSGLLEFTDFLGIVAFALAGILAAENKKVDPVGVFVMAFTTAFGGGIIRDLIIDNRPMYWIAHPEYVWVTLIMTMFAPAIIRRFQAKVLRELFIWSDAIGLGFFAAGGTSLSITCGLPYLPSVLLGVCTGVCGGLMRDVFLNRLPMVMSDRQPYAFAAFVGAWLYVGMRVLECPEFISLFASTFFIVGLRMFCWYKKIMFADFGRFRHK</sequence>
<dbReference type="EMBL" id="WEHW01000032">
    <property type="protein sequence ID" value="KAB7650662.1"/>
    <property type="molecule type" value="Genomic_DNA"/>
</dbReference>
<feature type="transmembrane region" description="Helical" evidence="7">
    <location>
        <begin position="59"/>
        <end position="81"/>
    </location>
</feature>
<evidence type="ECO:0000256" key="3">
    <source>
        <dbReference type="ARBA" id="ARBA00022475"/>
    </source>
</evidence>
<keyword evidence="6 7" id="KW-0472">Membrane</keyword>
<comment type="caution">
    <text evidence="9">The sequence shown here is derived from an EMBL/GenBank/DDBJ whole genome shotgun (WGS) entry which is preliminary data.</text>
</comment>
<feature type="transmembrane region" description="Helical" evidence="7">
    <location>
        <begin position="178"/>
        <end position="196"/>
    </location>
</feature>
<evidence type="ECO:0000256" key="1">
    <source>
        <dbReference type="ARBA" id="ARBA00004651"/>
    </source>
</evidence>
<dbReference type="RefSeq" id="WP_139687506.1">
    <property type="nucleotide sequence ID" value="NZ_WEHW01000032.1"/>
</dbReference>
<dbReference type="AlphaFoldDB" id="A0AAI9SB49"/>